<dbReference type="InterPro" id="IPR011989">
    <property type="entry name" value="ARM-like"/>
</dbReference>
<keyword evidence="4" id="KW-0498">Mitosis</keyword>
<evidence type="ECO:0000256" key="6">
    <source>
        <dbReference type="ARBA" id="ARBA00023242"/>
    </source>
</evidence>
<evidence type="ECO:0000256" key="7">
    <source>
        <dbReference type="ARBA" id="ARBA00023306"/>
    </source>
</evidence>
<dbReference type="GO" id="GO:0005634">
    <property type="term" value="C:nucleus"/>
    <property type="evidence" value="ECO:0007669"/>
    <property type="project" value="UniProtKB-SubCell"/>
</dbReference>
<sequence>MDESSLQLVSEIGRRLAHRTRPNKDFIVKSLAKAANALSLIKQSSQPRTAKEVQAAKKQEDTLKPLANAVVCGGLLQHADKEVRLLVAVCVTDLFRIMAPVPPFEDKHLRDAIFAADKLAASVIKTCAQEDELNPLVCGFLTTCIHDRDAMGSELKEYYYEIFSKVFQCAPQMLLAVIPSLTKGLSAAEVDVRIKAVNLVGKLFALQHPVVQKYHELFVEFLKRFSDKSVDVRISALQCAKAFYLANPYDGTDSREIMTSIGDRLLDSDDQVRKQAVLVTCDIFSSNLKLVSSKLLSQATERRWDIKACAITVRKSALQKLIKIYRDYCKKCYEGSMTISDHFEEIPCKIMMLCYDKDCKEFQNMEFVLANDLFPEDLSVEERTKHWMHMFSLFSFPHEKALDNILTQKRRFQNEMKSYLAMRKKLKVNVEDE</sequence>
<dbReference type="Gene3D" id="1.25.10.10">
    <property type="entry name" value="Leucine-rich Repeat Variant"/>
    <property type="match status" value="1"/>
</dbReference>
<dbReference type="GO" id="GO:0051301">
    <property type="term" value="P:cell division"/>
    <property type="evidence" value="ECO:0007669"/>
    <property type="project" value="UniProtKB-KW"/>
</dbReference>
<dbReference type="InterPro" id="IPR039776">
    <property type="entry name" value="Pds5"/>
</dbReference>
<comment type="subcellular location">
    <subcellularLocation>
        <location evidence="1">Nucleus</location>
    </subcellularLocation>
</comment>
<evidence type="ECO:0000256" key="4">
    <source>
        <dbReference type="ARBA" id="ARBA00022776"/>
    </source>
</evidence>
<evidence type="ECO:0000256" key="1">
    <source>
        <dbReference type="ARBA" id="ARBA00004123"/>
    </source>
</evidence>
<dbReference type="Pfam" id="PF20168">
    <property type="entry name" value="PDS5"/>
    <property type="match status" value="2"/>
</dbReference>
<dbReference type="GO" id="GO:0006281">
    <property type="term" value="P:DNA repair"/>
    <property type="evidence" value="ECO:0007669"/>
    <property type="project" value="UniProtKB-KW"/>
</dbReference>
<dbReference type="InterPro" id="IPR016024">
    <property type="entry name" value="ARM-type_fold"/>
</dbReference>
<evidence type="ECO:0000313" key="8">
    <source>
        <dbReference type="EMBL" id="KHN25218.1"/>
    </source>
</evidence>
<dbReference type="GO" id="GO:0007064">
    <property type="term" value="P:mitotic sister chromatid cohesion"/>
    <property type="evidence" value="ECO:0007669"/>
    <property type="project" value="InterPro"/>
</dbReference>
<keyword evidence="3" id="KW-0227">DNA damage</keyword>
<evidence type="ECO:0000256" key="2">
    <source>
        <dbReference type="ARBA" id="ARBA00022618"/>
    </source>
</evidence>
<keyword evidence="7" id="KW-0131">Cell cycle</keyword>
<evidence type="ECO:0000256" key="3">
    <source>
        <dbReference type="ARBA" id="ARBA00022763"/>
    </source>
</evidence>
<keyword evidence="2" id="KW-0132">Cell division</keyword>
<reference evidence="8" key="1">
    <citation type="submission" date="2014-07" db="EMBL/GenBank/DDBJ databases">
        <title>Identification of a novel salt tolerance gene in wild soybean by whole-genome sequencing.</title>
        <authorList>
            <person name="Lam H.-M."/>
            <person name="Qi X."/>
            <person name="Li M.-W."/>
            <person name="Liu X."/>
            <person name="Xie M."/>
            <person name="Ni M."/>
            <person name="Xu X."/>
        </authorList>
    </citation>
    <scope>NUCLEOTIDE SEQUENCE [LARGE SCALE GENOMIC DNA]</scope>
    <source>
        <tissue evidence="8">Root</tissue>
    </source>
</reference>
<dbReference type="AlphaFoldDB" id="A0A0B2QZK9"/>
<name>A0A0B2QZK9_GLYSO</name>
<keyword evidence="6" id="KW-0539">Nucleus</keyword>
<dbReference type="PANTHER" id="PTHR12663:SF50">
    <property type="entry name" value="SISTER CHROMATID COHESION PROTEIN PDS5 HOMOLOG B"/>
    <property type="match status" value="1"/>
</dbReference>
<dbReference type="SUPFAM" id="SSF48371">
    <property type="entry name" value="ARM repeat"/>
    <property type="match status" value="1"/>
</dbReference>
<dbReference type="PANTHER" id="PTHR12663">
    <property type="entry name" value="ANDROGEN INDUCED INHIBITOR OF PROLIFERATION AS3 / PDS5-RELATED"/>
    <property type="match status" value="1"/>
</dbReference>
<keyword evidence="5" id="KW-0234">DNA repair</keyword>
<protein>
    <submittedName>
        <fullName evidence="8">Sister chromatid cohesion protein PDS5 like A-B</fullName>
    </submittedName>
</protein>
<dbReference type="GO" id="GO:0000785">
    <property type="term" value="C:chromatin"/>
    <property type="evidence" value="ECO:0007669"/>
    <property type="project" value="TreeGrafter"/>
</dbReference>
<evidence type="ECO:0000256" key="5">
    <source>
        <dbReference type="ARBA" id="ARBA00023204"/>
    </source>
</evidence>
<accession>A0A0B2QZK9</accession>
<dbReference type="Proteomes" id="UP000053555">
    <property type="component" value="Unassembled WGS sequence"/>
</dbReference>
<organism evidence="8">
    <name type="scientific">Glycine soja</name>
    <name type="common">Wild soybean</name>
    <dbReference type="NCBI Taxonomy" id="3848"/>
    <lineage>
        <taxon>Eukaryota</taxon>
        <taxon>Viridiplantae</taxon>
        <taxon>Streptophyta</taxon>
        <taxon>Embryophyta</taxon>
        <taxon>Tracheophyta</taxon>
        <taxon>Spermatophyta</taxon>
        <taxon>Magnoliopsida</taxon>
        <taxon>eudicotyledons</taxon>
        <taxon>Gunneridae</taxon>
        <taxon>Pentapetalae</taxon>
        <taxon>rosids</taxon>
        <taxon>fabids</taxon>
        <taxon>Fabales</taxon>
        <taxon>Fabaceae</taxon>
        <taxon>Papilionoideae</taxon>
        <taxon>50 kb inversion clade</taxon>
        <taxon>NPAAA clade</taxon>
        <taxon>indigoferoid/millettioid clade</taxon>
        <taxon>Phaseoleae</taxon>
        <taxon>Glycine</taxon>
        <taxon>Glycine subgen. Soja</taxon>
    </lineage>
</organism>
<gene>
    <name evidence="8" type="ORF">glysoja_030465</name>
</gene>
<dbReference type="GO" id="GO:0035825">
    <property type="term" value="P:homologous recombination"/>
    <property type="evidence" value="ECO:0007669"/>
    <property type="project" value="UniProtKB-ARBA"/>
</dbReference>
<proteinExistence type="predicted"/>
<dbReference type="EMBL" id="KN654473">
    <property type="protein sequence ID" value="KHN25218.1"/>
    <property type="molecule type" value="Genomic_DNA"/>
</dbReference>